<dbReference type="Proteomes" id="UP001309876">
    <property type="component" value="Unassembled WGS sequence"/>
</dbReference>
<name>A0AAN7T1P1_9EURO</name>
<dbReference type="EMBL" id="JAVRRJ010000003">
    <property type="protein sequence ID" value="KAK5086544.1"/>
    <property type="molecule type" value="Genomic_DNA"/>
</dbReference>
<keyword evidence="3" id="KW-1185">Reference proteome</keyword>
<dbReference type="InterPro" id="IPR029063">
    <property type="entry name" value="SAM-dependent_MTases_sf"/>
</dbReference>
<comment type="caution">
    <text evidence="2">The sequence shown here is derived from an EMBL/GenBank/DDBJ whole genome shotgun (WGS) entry which is preliminary data.</text>
</comment>
<dbReference type="SUPFAM" id="SSF53335">
    <property type="entry name" value="S-adenosyl-L-methionine-dependent methyltransferases"/>
    <property type="match status" value="1"/>
</dbReference>
<dbReference type="GO" id="GO:0008168">
    <property type="term" value="F:methyltransferase activity"/>
    <property type="evidence" value="ECO:0007669"/>
    <property type="project" value="TreeGrafter"/>
</dbReference>
<accession>A0AAN7T1P1</accession>
<proteinExistence type="predicted"/>
<evidence type="ECO:0000313" key="2">
    <source>
        <dbReference type="EMBL" id="KAK5086544.1"/>
    </source>
</evidence>
<dbReference type="PANTHER" id="PTHR43591:SF24">
    <property type="entry name" value="2-METHOXY-6-POLYPRENYL-1,4-BENZOQUINOL METHYLASE, MITOCHONDRIAL"/>
    <property type="match status" value="1"/>
</dbReference>
<dbReference type="AlphaFoldDB" id="A0AAN7T1P1"/>
<evidence type="ECO:0000313" key="3">
    <source>
        <dbReference type="Proteomes" id="UP001309876"/>
    </source>
</evidence>
<sequence length="329" mass="37225">MTTEAQKKIFNDPNFVSRYKLGEVLTGEFAQKILSQIDLSSTKEPVHFLDLACGTGIVSKYAVEILFKTRLQNKLLPEDRFTCADMAPAMLDVLKARIGEENWSTDGQQFEVVQANMTDTKLPSDNYTHLGCNFGPGLAPQPENTLRESYRMLRPGGVAGWTFWQTVGWFPDVSKAMKEIRAAAEQKVADGTATENDQKLANIPAFLSIEQFIAKAADVDLNQTPHTRWDREDFVKAQVEEAGFTDVKVEVVKKDFTMDTASAYQMVKPMFGLLRNFWSNEDKEATNGVDIDTAMDQWWERRLKQDDIQDDKILWKDFTATVVTGRKAL</sequence>
<dbReference type="Pfam" id="PF13649">
    <property type="entry name" value="Methyltransf_25"/>
    <property type="match status" value="1"/>
</dbReference>
<dbReference type="CDD" id="cd02440">
    <property type="entry name" value="AdoMet_MTases"/>
    <property type="match status" value="1"/>
</dbReference>
<reference evidence="2 3" key="1">
    <citation type="submission" date="2023-08" db="EMBL/GenBank/DDBJ databases">
        <title>Black Yeasts Isolated from many extreme environments.</title>
        <authorList>
            <person name="Coleine C."/>
            <person name="Stajich J.E."/>
            <person name="Selbmann L."/>
        </authorList>
    </citation>
    <scope>NUCLEOTIDE SEQUENCE [LARGE SCALE GENOMIC DNA]</scope>
    <source>
        <strain evidence="2 3">CCFEE 5910</strain>
    </source>
</reference>
<dbReference type="PANTHER" id="PTHR43591">
    <property type="entry name" value="METHYLTRANSFERASE"/>
    <property type="match status" value="1"/>
</dbReference>
<evidence type="ECO:0000259" key="1">
    <source>
        <dbReference type="Pfam" id="PF13649"/>
    </source>
</evidence>
<feature type="domain" description="Methyltransferase" evidence="1">
    <location>
        <begin position="49"/>
        <end position="157"/>
    </location>
</feature>
<dbReference type="InterPro" id="IPR041698">
    <property type="entry name" value="Methyltransf_25"/>
</dbReference>
<dbReference type="Gene3D" id="3.40.50.150">
    <property type="entry name" value="Vaccinia Virus protein VP39"/>
    <property type="match status" value="1"/>
</dbReference>
<organism evidence="2 3">
    <name type="scientific">Lithohypha guttulata</name>
    <dbReference type="NCBI Taxonomy" id="1690604"/>
    <lineage>
        <taxon>Eukaryota</taxon>
        <taxon>Fungi</taxon>
        <taxon>Dikarya</taxon>
        <taxon>Ascomycota</taxon>
        <taxon>Pezizomycotina</taxon>
        <taxon>Eurotiomycetes</taxon>
        <taxon>Chaetothyriomycetidae</taxon>
        <taxon>Chaetothyriales</taxon>
        <taxon>Trichomeriaceae</taxon>
        <taxon>Lithohypha</taxon>
    </lineage>
</organism>
<gene>
    <name evidence="2" type="ORF">LTR05_003712</name>
</gene>
<protein>
    <recommendedName>
        <fullName evidence="1">Methyltransferase domain-containing protein</fullName>
    </recommendedName>
</protein>